<dbReference type="InterPro" id="IPR010985">
    <property type="entry name" value="Ribbon_hlx_hlx"/>
</dbReference>
<keyword evidence="1" id="KW-0238">DNA-binding</keyword>
<gene>
    <name evidence="1" type="ORF">MNB_SUP05-SYMBIONT-4-1020</name>
</gene>
<accession>A0A1W1DXE8</accession>
<organism evidence="1">
    <name type="scientific">hydrothermal vent metagenome</name>
    <dbReference type="NCBI Taxonomy" id="652676"/>
    <lineage>
        <taxon>unclassified sequences</taxon>
        <taxon>metagenomes</taxon>
        <taxon>ecological metagenomes</taxon>
    </lineage>
</organism>
<dbReference type="CDD" id="cd22233">
    <property type="entry name" value="RHH_CopAso-like"/>
    <property type="match status" value="1"/>
</dbReference>
<dbReference type="GO" id="GO:0006355">
    <property type="term" value="P:regulation of DNA-templated transcription"/>
    <property type="evidence" value="ECO:0007669"/>
    <property type="project" value="InterPro"/>
</dbReference>
<protein>
    <submittedName>
        <fullName evidence="1">CopG domain protein DNA-binding domain protein</fullName>
    </submittedName>
</protein>
<evidence type="ECO:0000313" key="1">
    <source>
        <dbReference type="EMBL" id="SFV86395.1"/>
    </source>
</evidence>
<sequence length="77" mass="8807">MNIASNNIAISSRIPADIIHNIDKIAEITQRNRSFHIKKALELYLENYADLQISLDRLQDSNDKAISLAQMRDKLNV</sequence>
<name>A0A1W1DXE8_9ZZZZ</name>
<dbReference type="GO" id="GO:0003677">
    <property type="term" value="F:DNA binding"/>
    <property type="evidence" value="ECO:0007669"/>
    <property type="project" value="UniProtKB-KW"/>
</dbReference>
<dbReference type="SUPFAM" id="SSF47598">
    <property type="entry name" value="Ribbon-helix-helix"/>
    <property type="match status" value="1"/>
</dbReference>
<dbReference type="EMBL" id="FPHY01000074">
    <property type="protein sequence ID" value="SFV86395.1"/>
    <property type="molecule type" value="Genomic_DNA"/>
</dbReference>
<dbReference type="AlphaFoldDB" id="A0A1W1DXE8"/>
<proteinExistence type="predicted"/>
<reference evidence="1" key="1">
    <citation type="submission" date="2016-10" db="EMBL/GenBank/DDBJ databases">
        <authorList>
            <person name="de Groot N.N."/>
        </authorList>
    </citation>
    <scope>NUCLEOTIDE SEQUENCE</scope>
</reference>